<proteinExistence type="predicted"/>
<dbReference type="PANTHER" id="PTHR42044:SF2">
    <property type="entry name" value="DUF676 DOMAIN-CONTAINING PROTEIN"/>
    <property type="match status" value="1"/>
</dbReference>
<keyword evidence="1" id="KW-0732">Signal</keyword>
<dbReference type="Proteomes" id="UP000266673">
    <property type="component" value="Unassembled WGS sequence"/>
</dbReference>
<reference evidence="2 3" key="1">
    <citation type="submission" date="2018-06" db="EMBL/GenBank/DDBJ databases">
        <title>Comparative genomics reveals the genomic features of Rhizophagus irregularis, R. cerebriforme, R. diaphanum and Gigaspora rosea, and their symbiotic lifestyle signature.</title>
        <authorList>
            <person name="Morin E."/>
            <person name="San Clemente H."/>
            <person name="Chen E.C.H."/>
            <person name="De La Providencia I."/>
            <person name="Hainaut M."/>
            <person name="Kuo A."/>
            <person name="Kohler A."/>
            <person name="Murat C."/>
            <person name="Tang N."/>
            <person name="Roy S."/>
            <person name="Loubradou J."/>
            <person name="Henrissat B."/>
            <person name="Grigoriev I.V."/>
            <person name="Corradi N."/>
            <person name="Roux C."/>
            <person name="Martin F.M."/>
        </authorList>
    </citation>
    <scope>NUCLEOTIDE SEQUENCE [LARGE SCALE GENOMIC DNA]</scope>
    <source>
        <strain evidence="2 3">DAOM 194757</strain>
    </source>
</reference>
<feature type="signal peptide" evidence="1">
    <location>
        <begin position="1"/>
        <end position="16"/>
    </location>
</feature>
<dbReference type="AlphaFoldDB" id="A0A397V7Z3"/>
<name>A0A397V7Z3_9GLOM</name>
<dbReference type="InterPro" id="IPR029058">
    <property type="entry name" value="AB_hydrolase_fold"/>
</dbReference>
<protein>
    <recommendedName>
        <fullName evidence="4">DUF676 domain-containing protein</fullName>
    </recommendedName>
</protein>
<sequence length="257" mass="29542">MFIITLPIGLFYPLIALKSLKTLSDRQIRPPSLQIGDDKTNEKWFFINGVAVDYGWLDENCKYIEKRFNKGVTGILNSSYGIFWDTMETILVRSFDIDVIAVRFATENILPVLKDEKIETVRLIAHSEGAVMANLIMRKLYIELSITNEVDFLKKLEVYTFANASREFINPNNLVRRIEHYANKRDPIAMVGVLSNIDNKQRFQGEIFVNELRNDGKGHLLNTFYNFNASDYKSLRSNSPPTLLKLPGFVDNLPIKL</sequence>
<dbReference type="EMBL" id="QKWP01000525">
    <property type="protein sequence ID" value="RIB18654.1"/>
    <property type="molecule type" value="Genomic_DNA"/>
</dbReference>
<evidence type="ECO:0000313" key="2">
    <source>
        <dbReference type="EMBL" id="RIB18654.1"/>
    </source>
</evidence>
<gene>
    <name evidence="2" type="ORF">C2G38_1966498</name>
</gene>
<dbReference type="STRING" id="44941.A0A397V7Z3"/>
<feature type="chain" id="PRO_5017387528" description="DUF676 domain-containing protein" evidence="1">
    <location>
        <begin position="17"/>
        <end position="257"/>
    </location>
</feature>
<dbReference type="PANTHER" id="PTHR42044">
    <property type="entry name" value="DUF676 DOMAIN-CONTAINING PROTEIN-RELATED"/>
    <property type="match status" value="1"/>
</dbReference>
<comment type="caution">
    <text evidence="2">The sequence shown here is derived from an EMBL/GenBank/DDBJ whole genome shotgun (WGS) entry which is preliminary data.</text>
</comment>
<organism evidence="2 3">
    <name type="scientific">Gigaspora rosea</name>
    <dbReference type="NCBI Taxonomy" id="44941"/>
    <lineage>
        <taxon>Eukaryota</taxon>
        <taxon>Fungi</taxon>
        <taxon>Fungi incertae sedis</taxon>
        <taxon>Mucoromycota</taxon>
        <taxon>Glomeromycotina</taxon>
        <taxon>Glomeromycetes</taxon>
        <taxon>Diversisporales</taxon>
        <taxon>Gigasporaceae</taxon>
        <taxon>Gigaspora</taxon>
    </lineage>
</organism>
<dbReference type="OrthoDB" id="202545at2759"/>
<evidence type="ECO:0000313" key="3">
    <source>
        <dbReference type="Proteomes" id="UP000266673"/>
    </source>
</evidence>
<dbReference type="SUPFAM" id="SSF53474">
    <property type="entry name" value="alpha/beta-Hydrolases"/>
    <property type="match status" value="1"/>
</dbReference>
<accession>A0A397V7Z3</accession>
<keyword evidence="3" id="KW-1185">Reference proteome</keyword>
<evidence type="ECO:0000256" key="1">
    <source>
        <dbReference type="SAM" id="SignalP"/>
    </source>
</evidence>
<evidence type="ECO:0008006" key="4">
    <source>
        <dbReference type="Google" id="ProtNLM"/>
    </source>
</evidence>